<gene>
    <name evidence="2" type="ORF">ESZ00_08085</name>
</gene>
<comment type="caution">
    <text evidence="2">The sequence shown here is derived from an EMBL/GenBank/DDBJ whole genome shotgun (WGS) entry which is preliminary data.</text>
</comment>
<dbReference type="Pfam" id="PF11937">
    <property type="entry name" value="DUF3455"/>
    <property type="match status" value="1"/>
</dbReference>
<dbReference type="PANTHER" id="PTHR35567">
    <property type="entry name" value="MALATE DEHYDROGENASE (AFU_ORTHOLOGUE AFUA_2G13800)"/>
    <property type="match status" value="1"/>
</dbReference>
<dbReference type="InterPro" id="IPR021851">
    <property type="entry name" value="DUF3455"/>
</dbReference>
<proteinExistence type="predicted"/>
<accession>A0A4Q1SJI5</accession>
<feature type="chain" id="PRO_5020403118" evidence="1">
    <location>
        <begin position="26"/>
        <end position="167"/>
    </location>
</feature>
<name>A0A4Q1SJI5_9BACT</name>
<dbReference type="OrthoDB" id="193535at2"/>
<dbReference type="PANTHER" id="PTHR35567:SF1">
    <property type="entry name" value="CONSERVED FUNGAL PROTEIN (AFU_ORTHOLOGUE AFUA_1G14230)"/>
    <property type="match status" value="1"/>
</dbReference>
<evidence type="ECO:0000313" key="2">
    <source>
        <dbReference type="EMBL" id="RXS97808.1"/>
    </source>
</evidence>
<reference evidence="2 3" key="1">
    <citation type="journal article" date="2016" name="Int. J. Syst. Evol. Microbiol.">
        <title>Acidipila dinghuensis sp. nov., an acidobacterium isolated from forest soil.</title>
        <authorList>
            <person name="Jiang Y.W."/>
            <person name="Wang J."/>
            <person name="Chen M.H."/>
            <person name="Lv Y.Y."/>
            <person name="Qiu L.H."/>
        </authorList>
    </citation>
    <scope>NUCLEOTIDE SEQUENCE [LARGE SCALE GENOMIC DNA]</scope>
    <source>
        <strain evidence="2 3">DHOF10</strain>
    </source>
</reference>
<organism evidence="2 3">
    <name type="scientific">Silvibacterium dinghuense</name>
    <dbReference type="NCBI Taxonomy" id="1560006"/>
    <lineage>
        <taxon>Bacteria</taxon>
        <taxon>Pseudomonadati</taxon>
        <taxon>Acidobacteriota</taxon>
        <taxon>Terriglobia</taxon>
        <taxon>Terriglobales</taxon>
        <taxon>Acidobacteriaceae</taxon>
        <taxon>Silvibacterium</taxon>
    </lineage>
</organism>
<evidence type="ECO:0000313" key="3">
    <source>
        <dbReference type="Proteomes" id="UP000290253"/>
    </source>
</evidence>
<sequence>MTAPRTLHWLLLACSSLLCASAGMAQSSGASPVDPPAGAHLLMTAQGQGLQIYICTDRQWVLQAPDAKLFNAQGTQIGTHFAGPTWLLNDGSQVKGKVLATQASPDSKAVPWLLLEAVPNSGSGQFASVAWITRTNTQGGKAPAVVCPGPGAKLPVAYTATYSFYTR</sequence>
<dbReference type="Proteomes" id="UP000290253">
    <property type="component" value="Unassembled WGS sequence"/>
</dbReference>
<protein>
    <submittedName>
        <fullName evidence="2">DUF3455 domain-containing protein</fullName>
    </submittedName>
</protein>
<feature type="signal peptide" evidence="1">
    <location>
        <begin position="1"/>
        <end position="25"/>
    </location>
</feature>
<dbReference type="EMBL" id="SDMK01000001">
    <property type="protein sequence ID" value="RXS97808.1"/>
    <property type="molecule type" value="Genomic_DNA"/>
</dbReference>
<keyword evidence="1" id="KW-0732">Signal</keyword>
<dbReference type="AlphaFoldDB" id="A0A4Q1SJI5"/>
<evidence type="ECO:0000256" key="1">
    <source>
        <dbReference type="SAM" id="SignalP"/>
    </source>
</evidence>
<keyword evidence="3" id="KW-1185">Reference proteome</keyword>